<dbReference type="Proteomes" id="UP000004995">
    <property type="component" value="Unassembled WGS sequence"/>
</dbReference>
<evidence type="ECO:0000256" key="1">
    <source>
        <dbReference type="SAM" id="MobiDB-lite"/>
    </source>
</evidence>
<keyword evidence="2" id="KW-1133">Transmembrane helix</keyword>
<dbReference type="EMBL" id="AGNK02002822">
    <property type="status" value="NOT_ANNOTATED_CDS"/>
    <property type="molecule type" value="Genomic_DNA"/>
</dbReference>
<proteinExistence type="predicted"/>
<keyword evidence="4" id="KW-1185">Reference proteome</keyword>
<dbReference type="AlphaFoldDB" id="K3XML3"/>
<reference evidence="3" key="2">
    <citation type="submission" date="2018-08" db="UniProtKB">
        <authorList>
            <consortium name="EnsemblPlants"/>
        </authorList>
    </citation>
    <scope>IDENTIFICATION</scope>
    <source>
        <strain evidence="3">Yugu1</strain>
    </source>
</reference>
<dbReference type="InParanoid" id="K3XML3"/>
<name>K3XML3_SETIT</name>
<dbReference type="Gramene" id="KQL04110">
    <property type="protein sequence ID" value="KQL04110"/>
    <property type="gene ID" value="SETIT_003136mg"/>
</dbReference>
<evidence type="ECO:0000313" key="3">
    <source>
        <dbReference type="EnsemblPlants" id="KQL04110"/>
    </source>
</evidence>
<evidence type="ECO:0000313" key="4">
    <source>
        <dbReference type="Proteomes" id="UP000004995"/>
    </source>
</evidence>
<accession>K3XML3</accession>
<keyword evidence="2" id="KW-0812">Transmembrane</keyword>
<feature type="compositionally biased region" description="Basic residues" evidence="1">
    <location>
        <begin position="148"/>
        <end position="157"/>
    </location>
</feature>
<keyword evidence="2" id="KW-0472">Membrane</keyword>
<feature type="transmembrane region" description="Helical" evidence="2">
    <location>
        <begin position="84"/>
        <end position="103"/>
    </location>
</feature>
<dbReference type="eggNOG" id="ENOG502R4VY">
    <property type="taxonomic scope" value="Eukaryota"/>
</dbReference>
<protein>
    <submittedName>
        <fullName evidence="3">Uncharacterized protein</fullName>
    </submittedName>
</protein>
<feature type="region of interest" description="Disordered" evidence="1">
    <location>
        <begin position="117"/>
        <end position="167"/>
    </location>
</feature>
<evidence type="ECO:0000256" key="2">
    <source>
        <dbReference type="SAM" id="Phobius"/>
    </source>
</evidence>
<dbReference type="HOGENOM" id="CLU_1597302_0_0_1"/>
<sequence>MDKDKRRWLHGSMTMTGQPQPLTGSNIAVLTRRFVRYLAKTIKVTACLLPGRGRLSILQDPHHLILTLVHYTAMKKKKLSFRRSSLPAMYALAVAIILAITIVSCSEVQAAHDTATVLHPDGSRSGRGPAAPFGNPARGCDVPPPPQQRRRLHHHAGRSAGAGSDDV</sequence>
<organism evidence="3 4">
    <name type="scientific">Setaria italica</name>
    <name type="common">Foxtail millet</name>
    <name type="synonym">Panicum italicum</name>
    <dbReference type="NCBI Taxonomy" id="4555"/>
    <lineage>
        <taxon>Eukaryota</taxon>
        <taxon>Viridiplantae</taxon>
        <taxon>Streptophyta</taxon>
        <taxon>Embryophyta</taxon>
        <taxon>Tracheophyta</taxon>
        <taxon>Spermatophyta</taxon>
        <taxon>Magnoliopsida</taxon>
        <taxon>Liliopsida</taxon>
        <taxon>Poales</taxon>
        <taxon>Poaceae</taxon>
        <taxon>PACMAD clade</taxon>
        <taxon>Panicoideae</taxon>
        <taxon>Panicodae</taxon>
        <taxon>Paniceae</taxon>
        <taxon>Cenchrinae</taxon>
        <taxon>Setaria</taxon>
    </lineage>
</organism>
<reference evidence="4" key="1">
    <citation type="journal article" date="2012" name="Nat. Biotechnol.">
        <title>Reference genome sequence of the model plant Setaria.</title>
        <authorList>
            <person name="Bennetzen J.L."/>
            <person name="Schmutz J."/>
            <person name="Wang H."/>
            <person name="Percifield R."/>
            <person name="Hawkins J."/>
            <person name="Pontaroli A.C."/>
            <person name="Estep M."/>
            <person name="Feng L."/>
            <person name="Vaughn J.N."/>
            <person name="Grimwood J."/>
            <person name="Jenkins J."/>
            <person name="Barry K."/>
            <person name="Lindquist E."/>
            <person name="Hellsten U."/>
            <person name="Deshpande S."/>
            <person name="Wang X."/>
            <person name="Wu X."/>
            <person name="Mitros T."/>
            <person name="Triplett J."/>
            <person name="Yang X."/>
            <person name="Ye C.Y."/>
            <person name="Mauro-Herrera M."/>
            <person name="Wang L."/>
            <person name="Li P."/>
            <person name="Sharma M."/>
            <person name="Sharma R."/>
            <person name="Ronald P.C."/>
            <person name="Panaud O."/>
            <person name="Kellogg E.A."/>
            <person name="Brutnell T.P."/>
            <person name="Doust A.N."/>
            <person name="Tuskan G.A."/>
            <person name="Rokhsar D."/>
            <person name="Devos K.M."/>
        </authorList>
    </citation>
    <scope>NUCLEOTIDE SEQUENCE [LARGE SCALE GENOMIC DNA]</scope>
    <source>
        <strain evidence="4">cv. Yugu1</strain>
    </source>
</reference>
<dbReference type="EnsemblPlants" id="KQL04110">
    <property type="protein sequence ID" value="KQL04110"/>
    <property type="gene ID" value="SETIT_003136mg"/>
</dbReference>